<evidence type="ECO:0000256" key="14">
    <source>
        <dbReference type="PROSITE-ProRule" id="PRU00657"/>
    </source>
</evidence>
<organism evidence="20 21">
    <name type="scientific">Discina gigas</name>
    <dbReference type="NCBI Taxonomy" id="1032678"/>
    <lineage>
        <taxon>Eukaryota</taxon>
        <taxon>Fungi</taxon>
        <taxon>Dikarya</taxon>
        <taxon>Ascomycota</taxon>
        <taxon>Pezizomycotina</taxon>
        <taxon>Pezizomycetes</taxon>
        <taxon>Pezizales</taxon>
        <taxon>Discinaceae</taxon>
        <taxon>Discina</taxon>
    </lineage>
</organism>
<keyword evidence="13" id="KW-0464">Manganese</keyword>
<keyword evidence="8" id="KW-0347">Helicase</keyword>
<dbReference type="Pfam" id="PF00636">
    <property type="entry name" value="Ribonuclease_3"/>
    <property type="match status" value="2"/>
</dbReference>
<keyword evidence="3" id="KW-0930">Antiviral protein</keyword>
<keyword evidence="6" id="KW-0547">Nucleotide-binding</keyword>
<feature type="domain" description="RNase III" evidence="17">
    <location>
        <begin position="1046"/>
        <end position="1235"/>
    </location>
</feature>
<evidence type="ECO:0000256" key="11">
    <source>
        <dbReference type="ARBA" id="ARBA00022884"/>
    </source>
</evidence>
<comment type="cofactor">
    <cofactor evidence="1">
        <name>Mn(2+)</name>
        <dbReference type="ChEBI" id="CHEBI:29035"/>
    </cofactor>
</comment>
<dbReference type="SUPFAM" id="SSF52540">
    <property type="entry name" value="P-loop containing nucleoside triphosphate hydrolases"/>
    <property type="match status" value="1"/>
</dbReference>
<name>A0ABR3GL01_9PEZI</name>
<accession>A0ABR3GL01</accession>
<dbReference type="Gene3D" id="3.40.50.300">
    <property type="entry name" value="P-loop containing nucleotide triphosphate hydrolases"/>
    <property type="match status" value="2"/>
</dbReference>
<evidence type="ECO:0000259" key="17">
    <source>
        <dbReference type="PROSITE" id="PS50142"/>
    </source>
</evidence>
<dbReference type="SUPFAM" id="SSF54768">
    <property type="entry name" value="dsRNA-binding domain-like"/>
    <property type="match status" value="1"/>
</dbReference>
<feature type="domain" description="Dicer dsRNA-binding fold" evidence="19">
    <location>
        <begin position="488"/>
        <end position="594"/>
    </location>
</feature>
<gene>
    <name evidence="20" type="primary">dcl2_1</name>
    <name evidence="20" type="ORF">Q9L58_004432</name>
</gene>
<keyword evidence="9" id="KW-0067">ATP-binding</keyword>
<dbReference type="Pfam" id="PF00271">
    <property type="entry name" value="Helicase_C"/>
    <property type="match status" value="1"/>
</dbReference>
<dbReference type="SMART" id="SM00535">
    <property type="entry name" value="RIBOc"/>
    <property type="match status" value="2"/>
</dbReference>
<evidence type="ECO:0000256" key="5">
    <source>
        <dbReference type="ARBA" id="ARBA00022737"/>
    </source>
</evidence>
<evidence type="ECO:0000313" key="21">
    <source>
        <dbReference type="Proteomes" id="UP001447188"/>
    </source>
</evidence>
<dbReference type="Pfam" id="PF00035">
    <property type="entry name" value="dsrm"/>
    <property type="match status" value="1"/>
</dbReference>
<dbReference type="PANTHER" id="PTHR14950:SF37">
    <property type="entry name" value="ENDORIBONUCLEASE DICER"/>
    <property type="match status" value="1"/>
</dbReference>
<dbReference type="InterPro" id="IPR000999">
    <property type="entry name" value="RNase_III_dom"/>
</dbReference>
<comment type="cofactor">
    <cofactor evidence="2">
        <name>Mg(2+)</name>
        <dbReference type="ChEBI" id="CHEBI:18420"/>
    </cofactor>
</comment>
<dbReference type="InterPro" id="IPR027417">
    <property type="entry name" value="P-loop_NTPase"/>
</dbReference>
<evidence type="ECO:0000256" key="4">
    <source>
        <dbReference type="ARBA" id="ARBA00022723"/>
    </source>
</evidence>
<dbReference type="PROSITE" id="PS51327">
    <property type="entry name" value="DICER_DSRBF"/>
    <property type="match status" value="1"/>
</dbReference>
<evidence type="ECO:0000259" key="19">
    <source>
        <dbReference type="PROSITE" id="PS51327"/>
    </source>
</evidence>
<evidence type="ECO:0000256" key="15">
    <source>
        <dbReference type="SAM" id="SignalP"/>
    </source>
</evidence>
<evidence type="ECO:0000259" key="16">
    <source>
        <dbReference type="PROSITE" id="PS50137"/>
    </source>
</evidence>
<dbReference type="InterPro" id="IPR001650">
    <property type="entry name" value="Helicase_C-like"/>
</dbReference>
<keyword evidence="12" id="KW-0051">Antiviral defense</keyword>
<evidence type="ECO:0000256" key="10">
    <source>
        <dbReference type="ARBA" id="ARBA00022842"/>
    </source>
</evidence>
<evidence type="ECO:0000256" key="7">
    <source>
        <dbReference type="ARBA" id="ARBA00022801"/>
    </source>
</evidence>
<dbReference type="InterPro" id="IPR036389">
    <property type="entry name" value="RNase_III_sf"/>
</dbReference>
<sequence>MVRLKLCWLLVPSIPLGQQQFDVLRSALPPVNIQFLCGSDNVDKWGDQMIWDRVLKLKDQASTIVVSTHQILLDALTHGFVTIDKIGLLIYDEAFLAHRIIESNLNAISRSPVLNREELLQYVHHPVLHSVIYTPAPPNKESFASARCSIPALRSFKRVYREMDITEDPHVLELLATIPTDQKRLVETIENKSTHSHHQMRKIMGKAEHILTEYGVWAAEWYIKTVVQRSVEAAEECANMFVLMGWSEAEKLYLRDTLAMVDLPDDLGAIEGRVTDKVDKLIEVLLKEYHGDEGGKEFAGLVFVQQRVGVTILAEIIRSHPRTKDVFDVGTLVGAADNCANSGRLIYELSNTSDQNQTIGGFRSGGTNLVISTSVVEEGLDIPACHLVVCYSLPPNVKSFIQRRGRARRVRSSYFLMIEGGSDMQGKIEKLKKLEQEMIAEYLDKTRKLQEILDREDDIADDDGIISDGLNRKFFIPSTGALLTLDSAVQHLQHFCGTLPHTEFVDLRPIFTVEPVTPHDTEYYDIQKPRYRAEVLLPNSVPQNARRAASKRAWDKKGWAERDAAFEAYITLYRLDDPLINDNLLPLLQKYPTDSDPPIVPKKRFATSPVDKTIDPWAKMDWKEGTVVYATPITLKMPNSTDCVEINILTSVECPRIGRIPIYWTNTETAEVIVGESRCLGVDENLTTKAKKMTYELLHTVFGSRMREGVMEFPYLFSWENTSDWWDIDGGSTHNALEAYLANGQDGDIGIIRENSQEHICYIFRRWRTDVPFSDVRIVERYAAKPINPDQPVIEAVRLSSRRDFLHPLANQAGAEATVLLLPEYCTISKVPWRYSKLALTLPAIVNQISIALVASDLQKTLLAPADIKSTLNIVTALTTSSSRNSTDYQRFEFLGDSVLKLLMSVNLLDEHPSWHEGNLTAKKARLVSNSNLARVARKTGLAQWIITEPFTGLKWSPQYIASEDESKDESSTTEKAPPKKVLSNKVLADIVEALVGAAYFEGGYDKALKCIATFGLNLDLKPLGVRTDSLLAKAASTPAINIPYLRDLEELIGYKFKHQALLVEAITHPSCESNSPSYQRLEFLGDALLDMVILDELFSDPKHLLPIEMHLYKSSVVNGNLLTFLSLGCSTVVESPKVEQVRGNTIAFEVTTEKRKVNLWEFVDLSHPEMAKARKKCVELYEDGLRDKVQAVLDTGMFYPWTELASFEAETGGKHKMFADILEAVIGAVFVDSGGDFGSIKALIERFGMLRVLRRLTRDGVNVKHPLNRLAETVARAHKGAVLYIARIEGKEYVYSAWVDGEELGTGRSSCKMEAKAKAAEESLKVLENAEPKQ</sequence>
<feature type="domain" description="Helicase C-terminal" evidence="18">
    <location>
        <begin position="277"/>
        <end position="460"/>
    </location>
</feature>
<dbReference type="PROSITE" id="PS50137">
    <property type="entry name" value="DS_RBD"/>
    <property type="match status" value="1"/>
</dbReference>
<evidence type="ECO:0000256" key="2">
    <source>
        <dbReference type="ARBA" id="ARBA00001946"/>
    </source>
</evidence>
<dbReference type="PROSITE" id="PS50142">
    <property type="entry name" value="RNASE_3_2"/>
    <property type="match status" value="2"/>
</dbReference>
<dbReference type="PROSITE" id="PS00517">
    <property type="entry name" value="RNASE_3_1"/>
    <property type="match status" value="2"/>
</dbReference>
<keyword evidence="21" id="KW-1185">Reference proteome</keyword>
<keyword evidence="7" id="KW-0378">Hydrolase</keyword>
<keyword evidence="15" id="KW-0732">Signal</keyword>
<dbReference type="Gene3D" id="3.30.160.20">
    <property type="match status" value="1"/>
</dbReference>
<keyword evidence="11 14" id="KW-0694">RNA-binding</keyword>
<dbReference type="PROSITE" id="PS51194">
    <property type="entry name" value="HELICASE_CTER"/>
    <property type="match status" value="1"/>
</dbReference>
<evidence type="ECO:0000313" key="20">
    <source>
        <dbReference type="EMBL" id="KAL0636587.1"/>
    </source>
</evidence>
<keyword evidence="4" id="KW-0479">Metal-binding</keyword>
<reference evidence="20 21" key="1">
    <citation type="submission" date="2024-02" db="EMBL/GenBank/DDBJ databases">
        <title>Discinaceae phylogenomics.</title>
        <authorList>
            <person name="Dirks A.C."/>
            <person name="James T.Y."/>
        </authorList>
    </citation>
    <scope>NUCLEOTIDE SEQUENCE [LARGE SCALE GENOMIC DNA]</scope>
    <source>
        <strain evidence="20 21">ACD0624</strain>
    </source>
</reference>
<feature type="domain" description="RNase III" evidence="17">
    <location>
        <begin position="877"/>
        <end position="1004"/>
    </location>
</feature>
<feature type="chain" id="PRO_5045083911" evidence="15">
    <location>
        <begin position="20"/>
        <end position="1335"/>
    </location>
</feature>
<dbReference type="SMART" id="SM00490">
    <property type="entry name" value="HELICc"/>
    <property type="match status" value="1"/>
</dbReference>
<keyword evidence="10" id="KW-0460">Magnesium</keyword>
<protein>
    <submittedName>
        <fullName evidence="20">Dicer-like protein 2</fullName>
    </submittedName>
</protein>
<evidence type="ECO:0000256" key="6">
    <source>
        <dbReference type="ARBA" id="ARBA00022741"/>
    </source>
</evidence>
<feature type="domain" description="DRBM" evidence="16">
    <location>
        <begin position="1266"/>
        <end position="1330"/>
    </location>
</feature>
<evidence type="ECO:0000256" key="1">
    <source>
        <dbReference type="ARBA" id="ARBA00001936"/>
    </source>
</evidence>
<dbReference type="InterPro" id="IPR005034">
    <property type="entry name" value="Dicer_dimerisation"/>
</dbReference>
<evidence type="ECO:0000256" key="13">
    <source>
        <dbReference type="ARBA" id="ARBA00023211"/>
    </source>
</evidence>
<keyword evidence="5" id="KW-0677">Repeat</keyword>
<dbReference type="Proteomes" id="UP001447188">
    <property type="component" value="Unassembled WGS sequence"/>
</dbReference>
<dbReference type="EMBL" id="JBBBZM010000047">
    <property type="protein sequence ID" value="KAL0636587.1"/>
    <property type="molecule type" value="Genomic_DNA"/>
</dbReference>
<proteinExistence type="predicted"/>
<evidence type="ECO:0000259" key="18">
    <source>
        <dbReference type="PROSITE" id="PS51194"/>
    </source>
</evidence>
<dbReference type="PANTHER" id="PTHR14950">
    <property type="entry name" value="DICER-RELATED"/>
    <property type="match status" value="1"/>
</dbReference>
<comment type="caution">
    <text evidence="20">The sequence shown here is derived from an EMBL/GenBank/DDBJ whole genome shotgun (WGS) entry which is preliminary data.</text>
</comment>
<dbReference type="SUPFAM" id="SSF69065">
    <property type="entry name" value="RNase III domain-like"/>
    <property type="match status" value="2"/>
</dbReference>
<evidence type="ECO:0000256" key="3">
    <source>
        <dbReference type="ARBA" id="ARBA00022721"/>
    </source>
</evidence>
<dbReference type="InterPro" id="IPR014720">
    <property type="entry name" value="dsRBD_dom"/>
</dbReference>
<dbReference type="Gene3D" id="1.10.1520.10">
    <property type="entry name" value="Ribonuclease III domain"/>
    <property type="match status" value="2"/>
</dbReference>
<dbReference type="Gene3D" id="3.30.160.380">
    <property type="entry name" value="Dicer dimerisation domain"/>
    <property type="match status" value="1"/>
</dbReference>
<evidence type="ECO:0000256" key="8">
    <source>
        <dbReference type="ARBA" id="ARBA00022806"/>
    </source>
</evidence>
<evidence type="ECO:0000256" key="9">
    <source>
        <dbReference type="ARBA" id="ARBA00022840"/>
    </source>
</evidence>
<dbReference type="CDD" id="cd00593">
    <property type="entry name" value="RIBOc"/>
    <property type="match status" value="2"/>
</dbReference>
<dbReference type="InterPro" id="IPR038248">
    <property type="entry name" value="Dicer_dimer_sf"/>
</dbReference>
<dbReference type="Pfam" id="PF03368">
    <property type="entry name" value="Dicer_dimer"/>
    <property type="match status" value="1"/>
</dbReference>
<evidence type="ECO:0000256" key="12">
    <source>
        <dbReference type="ARBA" id="ARBA00023118"/>
    </source>
</evidence>
<feature type="signal peptide" evidence="15">
    <location>
        <begin position="1"/>
        <end position="19"/>
    </location>
</feature>